<evidence type="ECO:0000256" key="5">
    <source>
        <dbReference type="ARBA" id="ARBA00022840"/>
    </source>
</evidence>
<keyword evidence="3" id="KW-0547">Nucleotide-binding</keyword>
<dbReference type="PANTHER" id="PTHR20275">
    <property type="entry name" value="NAD KINASE"/>
    <property type="match status" value="1"/>
</dbReference>
<dbReference type="InterPro" id="IPR016064">
    <property type="entry name" value="NAD/diacylglycerol_kinase_sf"/>
</dbReference>
<proteinExistence type="inferred from homology"/>
<evidence type="ECO:0000256" key="2">
    <source>
        <dbReference type="ARBA" id="ARBA00022679"/>
    </source>
</evidence>
<dbReference type="InterPro" id="IPR017437">
    <property type="entry name" value="ATP-NAD_kinase_PpnK-typ_C"/>
</dbReference>
<evidence type="ECO:0000256" key="4">
    <source>
        <dbReference type="ARBA" id="ARBA00022777"/>
    </source>
</evidence>
<dbReference type="Pfam" id="PF01513">
    <property type="entry name" value="NAD_kinase"/>
    <property type="match status" value="1"/>
</dbReference>
<dbReference type="Gene3D" id="3.40.50.10330">
    <property type="entry name" value="Probable inorganic polyphosphate/atp-NAD kinase, domain 1"/>
    <property type="match status" value="2"/>
</dbReference>
<evidence type="ECO:0000256" key="1">
    <source>
        <dbReference type="ARBA" id="ARBA00010995"/>
    </source>
</evidence>
<dbReference type="InterPro" id="IPR017438">
    <property type="entry name" value="ATP-NAD_kinase_N"/>
</dbReference>
<organism evidence="8 9">
    <name type="scientific">Gomphillus americanus</name>
    <dbReference type="NCBI Taxonomy" id="1940652"/>
    <lineage>
        <taxon>Eukaryota</taxon>
        <taxon>Fungi</taxon>
        <taxon>Dikarya</taxon>
        <taxon>Ascomycota</taxon>
        <taxon>Pezizomycotina</taxon>
        <taxon>Lecanoromycetes</taxon>
        <taxon>OSLEUM clade</taxon>
        <taxon>Ostropomycetidae</taxon>
        <taxon>Ostropales</taxon>
        <taxon>Graphidaceae</taxon>
        <taxon>Gomphilloideae</taxon>
        <taxon>Gomphillus</taxon>
    </lineage>
</organism>
<dbReference type="GO" id="GO:0005524">
    <property type="term" value="F:ATP binding"/>
    <property type="evidence" value="ECO:0007669"/>
    <property type="project" value="UniProtKB-KW"/>
</dbReference>
<keyword evidence="2" id="KW-0808">Transferase</keyword>
<keyword evidence="5" id="KW-0067">ATP-binding</keyword>
<dbReference type="GO" id="GO:0019674">
    <property type="term" value="P:NAD+ metabolic process"/>
    <property type="evidence" value="ECO:0007669"/>
    <property type="project" value="InterPro"/>
</dbReference>
<dbReference type="HAMAP" id="MF_00361">
    <property type="entry name" value="NAD_kinase"/>
    <property type="match status" value="1"/>
</dbReference>
<evidence type="ECO:0000256" key="6">
    <source>
        <dbReference type="ARBA" id="ARBA00022857"/>
    </source>
</evidence>
<dbReference type="Gene3D" id="2.60.200.30">
    <property type="entry name" value="Probable inorganic polyphosphate/atp-NAD kinase, domain 2"/>
    <property type="match status" value="1"/>
</dbReference>
<evidence type="ECO:0000313" key="9">
    <source>
        <dbReference type="Proteomes" id="UP000664169"/>
    </source>
</evidence>
<gene>
    <name evidence="8" type="ORF">GOMPHAMPRED_007632</name>
</gene>
<dbReference type="GO" id="GO:0003951">
    <property type="term" value="F:NAD+ kinase activity"/>
    <property type="evidence" value="ECO:0007669"/>
    <property type="project" value="InterPro"/>
</dbReference>
<keyword evidence="9" id="KW-1185">Reference proteome</keyword>
<name>A0A8H3IG19_9LECA</name>
<dbReference type="PANTHER" id="PTHR20275:SF26">
    <property type="entry name" value="NADH KINASE POS5, MITOCHONDRIAL"/>
    <property type="match status" value="1"/>
</dbReference>
<reference evidence="8" key="1">
    <citation type="submission" date="2021-03" db="EMBL/GenBank/DDBJ databases">
        <authorList>
            <person name="Tagirdzhanova G."/>
        </authorList>
    </citation>
    <scope>NUCLEOTIDE SEQUENCE</scope>
</reference>
<accession>A0A8H3IG19</accession>
<sequence length="442" mass="48162">MRVVLSSSKCLPCLYRSFSSSTRRCIITDIAQLPDRIIPSFRKSNGSDLLELRWPLPPRNVLLSKKDRSPPATEALLEFAQHITSEYPDISLIAEPNITKLLNEQLPNTLCAPTHHASEPGSDLFHELPHVHAKTDLVATFGGDGTILRACSLFSTPSTAPPILSFAMGTLGFLGEWKFKDHKHAFHELYVSGSSHKVASSRPVNSRAGSDYANNGKLVDQHRTHSTQTAKVLFRRRLRVALSGPNGTSSSWSHGKEHHAMNEVLLYRGANPHLIHILIHVNGRFLTEAVADGMLVSTPTGSTAYSLSSGGSIIHPTVPALLLTPICPRSLSFRPLVLPASSEITLTLSEKNRSKEAEFSIDGLRRPEGVGIGYQIKVTGKQQVREQTCAARGEEEDDHAAADICGVPFVMRGDVEGGGDDGWVGGLTNLLKFNYPFAAEED</sequence>
<dbReference type="AlphaFoldDB" id="A0A8H3IG19"/>
<dbReference type="Pfam" id="PF20143">
    <property type="entry name" value="NAD_kinase_C"/>
    <property type="match status" value="1"/>
</dbReference>
<evidence type="ECO:0000256" key="3">
    <source>
        <dbReference type="ARBA" id="ARBA00022741"/>
    </source>
</evidence>
<protein>
    <submittedName>
        <fullName evidence="8">Uncharacterized protein</fullName>
    </submittedName>
</protein>
<keyword evidence="7" id="KW-0520">NAD</keyword>
<dbReference type="FunFam" id="2.60.200.30:FF:000009">
    <property type="entry name" value="Poly(P)/ATP NAD kinase"/>
    <property type="match status" value="1"/>
</dbReference>
<dbReference type="EMBL" id="CAJPDQ010000007">
    <property type="protein sequence ID" value="CAF9912339.1"/>
    <property type="molecule type" value="Genomic_DNA"/>
</dbReference>
<dbReference type="GO" id="GO:0006741">
    <property type="term" value="P:NADP+ biosynthetic process"/>
    <property type="evidence" value="ECO:0007669"/>
    <property type="project" value="InterPro"/>
</dbReference>
<dbReference type="OrthoDB" id="24581at2759"/>
<dbReference type="Proteomes" id="UP000664169">
    <property type="component" value="Unassembled WGS sequence"/>
</dbReference>
<comment type="similarity">
    <text evidence="1">Belongs to the NAD kinase family.</text>
</comment>
<evidence type="ECO:0000256" key="7">
    <source>
        <dbReference type="ARBA" id="ARBA00023027"/>
    </source>
</evidence>
<keyword evidence="6" id="KW-0521">NADP</keyword>
<comment type="caution">
    <text evidence="8">The sequence shown here is derived from an EMBL/GenBank/DDBJ whole genome shotgun (WGS) entry which is preliminary data.</text>
</comment>
<dbReference type="InterPro" id="IPR002504">
    <property type="entry name" value="NADK"/>
</dbReference>
<dbReference type="SUPFAM" id="SSF111331">
    <property type="entry name" value="NAD kinase/diacylglycerol kinase-like"/>
    <property type="match status" value="1"/>
</dbReference>
<keyword evidence="4" id="KW-0418">Kinase</keyword>
<evidence type="ECO:0000313" key="8">
    <source>
        <dbReference type="EMBL" id="CAF9912339.1"/>
    </source>
</evidence>